<dbReference type="InterPro" id="IPR007889">
    <property type="entry name" value="HTH_Psq"/>
</dbReference>
<protein>
    <submittedName>
        <fullName evidence="2">41677_t:CDS:1</fullName>
    </submittedName>
</protein>
<sequence>LVKKMSDNDNEIISTKRKGKIKKKNNAVSKKPRKILNGKQKKTLCQFAKDNPNFTQQELANKFEIGRSTVAEILAQASYWLGLDEESTIVQHKRNRLPDHPQLEEILTHWFDLALENHLTITGLILQEKAKQ</sequence>
<dbReference type="SUPFAM" id="SSF46689">
    <property type="entry name" value="Homeodomain-like"/>
    <property type="match status" value="1"/>
</dbReference>
<dbReference type="InterPro" id="IPR009057">
    <property type="entry name" value="Homeodomain-like_sf"/>
</dbReference>
<feature type="domain" description="HTH psq-type" evidence="1">
    <location>
        <begin position="30"/>
        <end position="76"/>
    </location>
</feature>
<reference evidence="2 3" key="1">
    <citation type="submission" date="2021-06" db="EMBL/GenBank/DDBJ databases">
        <authorList>
            <person name="Kallberg Y."/>
            <person name="Tangrot J."/>
            <person name="Rosling A."/>
        </authorList>
    </citation>
    <scope>NUCLEOTIDE SEQUENCE [LARGE SCALE GENOMIC DNA]</scope>
    <source>
        <strain evidence="2 3">120-4 pot B 10/14</strain>
    </source>
</reference>
<proteinExistence type="predicted"/>
<evidence type="ECO:0000259" key="1">
    <source>
        <dbReference type="Pfam" id="PF04218"/>
    </source>
</evidence>
<feature type="non-terminal residue" evidence="2">
    <location>
        <position position="1"/>
    </location>
</feature>
<dbReference type="Gene3D" id="1.10.10.60">
    <property type="entry name" value="Homeodomain-like"/>
    <property type="match status" value="1"/>
</dbReference>
<comment type="caution">
    <text evidence="2">The sequence shown here is derived from an EMBL/GenBank/DDBJ whole genome shotgun (WGS) entry which is preliminary data.</text>
</comment>
<evidence type="ECO:0000313" key="3">
    <source>
        <dbReference type="Proteomes" id="UP000789901"/>
    </source>
</evidence>
<dbReference type="Pfam" id="PF04218">
    <property type="entry name" value="CENP-B_N"/>
    <property type="match status" value="1"/>
</dbReference>
<gene>
    <name evidence="2" type="ORF">GMARGA_LOCUS46319</name>
</gene>
<name>A0ABN7XQ66_GIGMA</name>
<organism evidence="2 3">
    <name type="scientific">Gigaspora margarita</name>
    <dbReference type="NCBI Taxonomy" id="4874"/>
    <lineage>
        <taxon>Eukaryota</taxon>
        <taxon>Fungi</taxon>
        <taxon>Fungi incertae sedis</taxon>
        <taxon>Mucoromycota</taxon>
        <taxon>Glomeromycotina</taxon>
        <taxon>Glomeromycetes</taxon>
        <taxon>Diversisporales</taxon>
        <taxon>Gigasporaceae</taxon>
        <taxon>Gigaspora</taxon>
    </lineage>
</organism>
<keyword evidence="3" id="KW-1185">Reference proteome</keyword>
<dbReference type="Proteomes" id="UP000789901">
    <property type="component" value="Unassembled WGS sequence"/>
</dbReference>
<dbReference type="EMBL" id="CAJVQB010171673">
    <property type="protein sequence ID" value="CAG8857500.1"/>
    <property type="molecule type" value="Genomic_DNA"/>
</dbReference>
<feature type="non-terminal residue" evidence="2">
    <location>
        <position position="132"/>
    </location>
</feature>
<evidence type="ECO:0000313" key="2">
    <source>
        <dbReference type="EMBL" id="CAG8857500.1"/>
    </source>
</evidence>
<accession>A0ABN7XQ66</accession>